<comment type="caution">
    <text evidence="3">The sequence shown here is derived from an EMBL/GenBank/DDBJ whole genome shotgun (WGS) entry which is preliminary data.</text>
</comment>
<dbReference type="InterPro" id="IPR025660">
    <property type="entry name" value="Pept_his_AS"/>
</dbReference>
<organism evidence="3 4">
    <name type="scientific">Maribacter spongiicola</name>
    <dbReference type="NCBI Taxonomy" id="1206753"/>
    <lineage>
        <taxon>Bacteria</taxon>
        <taxon>Pseudomonadati</taxon>
        <taxon>Bacteroidota</taxon>
        <taxon>Flavobacteriia</taxon>
        <taxon>Flavobacteriales</taxon>
        <taxon>Flavobacteriaceae</taxon>
        <taxon>Maribacter</taxon>
    </lineage>
</organism>
<dbReference type="SMART" id="SM00645">
    <property type="entry name" value="Pept_C1"/>
    <property type="match status" value="1"/>
</dbReference>
<comment type="similarity">
    <text evidence="1">Belongs to the peptidase C1 family.</text>
</comment>
<gene>
    <name evidence="3" type="ORF">CLV90_0542</name>
</gene>
<dbReference type="EMBL" id="SOAY01000010">
    <property type="protein sequence ID" value="TDT46491.1"/>
    <property type="molecule type" value="Genomic_DNA"/>
</dbReference>
<evidence type="ECO:0000313" key="3">
    <source>
        <dbReference type="EMBL" id="TDT46491.1"/>
    </source>
</evidence>
<evidence type="ECO:0000259" key="2">
    <source>
        <dbReference type="SMART" id="SM00645"/>
    </source>
</evidence>
<dbReference type="InterPro" id="IPR000668">
    <property type="entry name" value="Peptidase_C1A_C"/>
</dbReference>
<dbReference type="InterPro" id="IPR013128">
    <property type="entry name" value="Peptidase_C1A"/>
</dbReference>
<dbReference type="PROSITE" id="PS00639">
    <property type="entry name" value="THIOL_PROTEASE_HIS"/>
    <property type="match status" value="1"/>
</dbReference>
<keyword evidence="3" id="KW-0378">Hydrolase</keyword>
<keyword evidence="4" id="KW-1185">Reference proteome</keyword>
<dbReference type="CDD" id="cd02619">
    <property type="entry name" value="Peptidase_C1"/>
    <property type="match status" value="1"/>
</dbReference>
<keyword evidence="3" id="KW-0645">Protease</keyword>
<dbReference type="PANTHER" id="PTHR12411">
    <property type="entry name" value="CYSTEINE PROTEASE FAMILY C1-RELATED"/>
    <property type="match status" value="1"/>
</dbReference>
<proteinExistence type="inferred from homology"/>
<feature type="domain" description="Peptidase C1A papain C-terminal" evidence="2">
    <location>
        <begin position="48"/>
        <end position="276"/>
    </location>
</feature>
<dbReference type="Gene3D" id="3.90.70.10">
    <property type="entry name" value="Cysteine proteinases"/>
    <property type="match status" value="1"/>
</dbReference>
<dbReference type="Pfam" id="PF00112">
    <property type="entry name" value="Peptidase_C1"/>
    <property type="match status" value="1"/>
</dbReference>
<dbReference type="AlphaFoldDB" id="A0A4R7K6K2"/>
<dbReference type="GO" id="GO:0006508">
    <property type="term" value="P:proteolysis"/>
    <property type="evidence" value="ECO:0007669"/>
    <property type="project" value="UniProtKB-KW"/>
</dbReference>
<dbReference type="SUPFAM" id="SSF54001">
    <property type="entry name" value="Cysteine proteinases"/>
    <property type="match status" value="1"/>
</dbReference>
<dbReference type="OrthoDB" id="3648721at2"/>
<dbReference type="Proteomes" id="UP000294749">
    <property type="component" value="Unassembled WGS sequence"/>
</dbReference>
<sequence length="485" mass="54738">MRILLFISILVSYVAISQDKPRTGLLFDDDAYMKTPIKAQNVAFQDVVTETTNASIKQFAPMIKNQGTYGTCVGWASAYYGRTIINARLNNELDSVKINENSFSPVFTYLNANVEGDYNCQGGAFIGKAMETMVEKGVPYYKDFNVMCETDISDDLLKLAEKHKIKDFTRLFGADEPEAEKVDNVKRSLINGNPVIIGFMVEDSFFSAKNVFEPDNLGSDGGHAMCVVGFDDDKYGGSFEVINSWGPSWGNNGYMWIRYSDFPNYTRYAFEMIPFTAKPAEKKMLAGELELILKDGSLMEVSKGTGTYEGSVFGFQDVVVEEDEESIGDYSTKESYPIETWYRINTKVDQPAYVYVLGWDSDNEGSLLFPDENGIKDGISPYINSNKEEVIIPSLKSGKRQFFRLNKEVDSDFTIVIFSLDKIDLAAVKKQMEDMDGEMLDKLYLIFNDKLISKDNIEMNEEKMGFKAEFEKGSMAMMILDIKRS</sequence>
<accession>A0A4R7K6K2</accession>
<dbReference type="InterPro" id="IPR038765">
    <property type="entry name" value="Papain-like_cys_pep_sf"/>
</dbReference>
<dbReference type="RefSeq" id="WP_133685965.1">
    <property type="nucleotide sequence ID" value="NZ_SOAY01000010.1"/>
</dbReference>
<evidence type="ECO:0000256" key="1">
    <source>
        <dbReference type="ARBA" id="ARBA00008455"/>
    </source>
</evidence>
<name>A0A4R7K6K2_9FLAO</name>
<evidence type="ECO:0000313" key="4">
    <source>
        <dbReference type="Proteomes" id="UP000294749"/>
    </source>
</evidence>
<reference evidence="3 4" key="1">
    <citation type="submission" date="2019-03" db="EMBL/GenBank/DDBJ databases">
        <title>Genomic Encyclopedia of Archaeal and Bacterial Type Strains, Phase II (KMG-II): from individual species to whole genera.</title>
        <authorList>
            <person name="Goeker M."/>
        </authorList>
    </citation>
    <scope>NUCLEOTIDE SEQUENCE [LARGE SCALE GENOMIC DNA]</scope>
    <source>
        <strain evidence="3 4">DSM 25233</strain>
    </source>
</reference>
<dbReference type="GO" id="GO:0008234">
    <property type="term" value="F:cysteine-type peptidase activity"/>
    <property type="evidence" value="ECO:0007669"/>
    <property type="project" value="InterPro"/>
</dbReference>
<protein>
    <submittedName>
        <fullName evidence="3">Papain like protease</fullName>
    </submittedName>
</protein>